<protein>
    <recommendedName>
        <fullName evidence="8">RRM domain-containing protein</fullName>
    </recommendedName>
</protein>
<dbReference type="Pfam" id="PF00076">
    <property type="entry name" value="RRM_1"/>
    <property type="match status" value="3"/>
</dbReference>
<dbReference type="SMART" id="SM00360">
    <property type="entry name" value="RRM"/>
    <property type="match status" value="3"/>
</dbReference>
<evidence type="ECO:0000256" key="7">
    <source>
        <dbReference type="PROSITE-ProRule" id="PRU00176"/>
    </source>
</evidence>
<dbReference type="FunFam" id="3.30.70.330:FF:000651">
    <property type="entry name" value="Poly(A) binding protein cytoplasmic 1 like"/>
    <property type="match status" value="1"/>
</dbReference>
<gene>
    <name evidence="9" type="ORF">RDB_LOCUS7576</name>
</gene>
<comment type="subcellular location">
    <subcellularLocation>
        <location evidence="2">Cytoplasm</location>
    </subcellularLocation>
    <subcellularLocation>
        <location evidence="1">Nucleus</location>
    </subcellularLocation>
</comment>
<keyword evidence="3" id="KW-0963">Cytoplasm</keyword>
<evidence type="ECO:0000256" key="3">
    <source>
        <dbReference type="ARBA" id="ARBA00022490"/>
    </source>
</evidence>
<sequence length="328" mass="37050">MVTGRSLGYAYVSYLNATDNEHVLDQLSYCVIKNRPCRIVRSQRVPVPHKSGQGNTTINNLDEAIDNKALHDTFAAFGNVLLCEVVTDENGKSGGYGYIHYETAEMVEAAIAAVNSMLLNEQQVFFIRRISRKGSQSQISKLWTQFTNIIVKNLDAEITKAEFRAMFEEFGTITSAVLKTGKEGKSLGFGFIRYEKHEEAEHAMNEMNEKNIRGRPLFVERAQKKAERLSGLAHSHEGAVREYQNKYADINLYVKNLDEDMDDDKLRAKFQAFGTIASCKVIYNEHNISKGLGFVCFSTPDQATKAMAEMNNKMVGSRPLRVWLSQRH</sequence>
<dbReference type="InterPro" id="IPR000504">
    <property type="entry name" value="RRM_dom"/>
</dbReference>
<proteinExistence type="predicted"/>
<name>A0A8H2ZY43_9AGAM</name>
<reference evidence="9" key="1">
    <citation type="submission" date="2021-01" db="EMBL/GenBank/DDBJ databases">
        <authorList>
            <person name="Kaushik A."/>
        </authorList>
    </citation>
    <scope>NUCLEOTIDE SEQUENCE</scope>
    <source>
        <strain evidence="9">AG2-2IIIB</strain>
    </source>
</reference>
<dbReference type="PROSITE" id="PS50102">
    <property type="entry name" value="RRM"/>
    <property type="match status" value="3"/>
</dbReference>
<dbReference type="InterPro" id="IPR012677">
    <property type="entry name" value="Nucleotide-bd_a/b_plait_sf"/>
</dbReference>
<evidence type="ECO:0000313" key="10">
    <source>
        <dbReference type="Proteomes" id="UP000663843"/>
    </source>
</evidence>
<dbReference type="GO" id="GO:0005737">
    <property type="term" value="C:cytoplasm"/>
    <property type="evidence" value="ECO:0007669"/>
    <property type="project" value="UniProtKB-SubCell"/>
</dbReference>
<evidence type="ECO:0000259" key="8">
    <source>
        <dbReference type="PROSITE" id="PS50102"/>
    </source>
</evidence>
<dbReference type="Proteomes" id="UP000663843">
    <property type="component" value="Unassembled WGS sequence"/>
</dbReference>
<dbReference type="AlphaFoldDB" id="A0A8H2ZY43"/>
<evidence type="ECO:0000313" key="9">
    <source>
        <dbReference type="EMBL" id="CAE6352385.1"/>
    </source>
</evidence>
<feature type="domain" description="RRM" evidence="8">
    <location>
        <begin position="147"/>
        <end position="224"/>
    </location>
</feature>
<dbReference type="SUPFAM" id="SSF54928">
    <property type="entry name" value="RNA-binding domain, RBD"/>
    <property type="match status" value="3"/>
</dbReference>
<comment type="caution">
    <text evidence="9">The sequence shown here is derived from an EMBL/GenBank/DDBJ whole genome shotgun (WGS) entry which is preliminary data.</text>
</comment>
<feature type="domain" description="RRM" evidence="8">
    <location>
        <begin position="250"/>
        <end position="327"/>
    </location>
</feature>
<evidence type="ECO:0000256" key="1">
    <source>
        <dbReference type="ARBA" id="ARBA00004123"/>
    </source>
</evidence>
<dbReference type="PANTHER" id="PTHR24012">
    <property type="entry name" value="RNA BINDING PROTEIN"/>
    <property type="match status" value="1"/>
</dbReference>
<accession>A0A8H2ZY43</accession>
<evidence type="ECO:0000256" key="5">
    <source>
        <dbReference type="ARBA" id="ARBA00022884"/>
    </source>
</evidence>
<keyword evidence="6" id="KW-0539">Nucleus</keyword>
<keyword evidence="5 7" id="KW-0694">RNA-binding</keyword>
<evidence type="ECO:0000256" key="2">
    <source>
        <dbReference type="ARBA" id="ARBA00004496"/>
    </source>
</evidence>
<dbReference type="EMBL" id="CAJMWT010000795">
    <property type="protein sequence ID" value="CAE6352385.1"/>
    <property type="molecule type" value="Genomic_DNA"/>
</dbReference>
<feature type="domain" description="RRM" evidence="8">
    <location>
        <begin position="54"/>
        <end position="132"/>
    </location>
</feature>
<dbReference type="Gene3D" id="3.30.70.330">
    <property type="match status" value="3"/>
</dbReference>
<organism evidence="9 10">
    <name type="scientific">Rhizoctonia solani</name>
    <dbReference type="NCBI Taxonomy" id="456999"/>
    <lineage>
        <taxon>Eukaryota</taxon>
        <taxon>Fungi</taxon>
        <taxon>Dikarya</taxon>
        <taxon>Basidiomycota</taxon>
        <taxon>Agaricomycotina</taxon>
        <taxon>Agaricomycetes</taxon>
        <taxon>Cantharellales</taxon>
        <taxon>Ceratobasidiaceae</taxon>
        <taxon>Rhizoctonia</taxon>
    </lineage>
</organism>
<dbReference type="GO" id="GO:0003723">
    <property type="term" value="F:RNA binding"/>
    <property type="evidence" value="ECO:0007669"/>
    <property type="project" value="UniProtKB-UniRule"/>
</dbReference>
<keyword evidence="4" id="KW-0677">Repeat</keyword>
<dbReference type="InterPro" id="IPR035979">
    <property type="entry name" value="RBD_domain_sf"/>
</dbReference>
<dbReference type="GO" id="GO:0005634">
    <property type="term" value="C:nucleus"/>
    <property type="evidence" value="ECO:0007669"/>
    <property type="project" value="UniProtKB-SubCell"/>
</dbReference>
<evidence type="ECO:0000256" key="6">
    <source>
        <dbReference type="ARBA" id="ARBA00023242"/>
    </source>
</evidence>
<evidence type="ECO:0000256" key="4">
    <source>
        <dbReference type="ARBA" id="ARBA00022737"/>
    </source>
</evidence>